<name>A0A8X6UH43_NEPPI</name>
<evidence type="ECO:0000256" key="1">
    <source>
        <dbReference type="SAM" id="MobiDB-lite"/>
    </source>
</evidence>
<evidence type="ECO:0000313" key="2">
    <source>
        <dbReference type="EMBL" id="GFU17034.1"/>
    </source>
</evidence>
<sequence>MGCPLPFIQPSHYCTSAGALPCLFPTWAGVCLPRRPGGPPGTPYRHCSVARTPDRHRRAETTPTSRRPTASRPPKQLISTTPLVPAVSRVLVL</sequence>
<accession>A0A8X6UH43</accession>
<protein>
    <submittedName>
        <fullName evidence="2">Uncharacterized protein</fullName>
    </submittedName>
</protein>
<reference evidence="2" key="1">
    <citation type="submission" date="2020-08" db="EMBL/GenBank/DDBJ databases">
        <title>Multicomponent nature underlies the extraordinary mechanical properties of spider dragline silk.</title>
        <authorList>
            <person name="Kono N."/>
            <person name="Nakamura H."/>
            <person name="Mori M."/>
            <person name="Yoshida Y."/>
            <person name="Ohtoshi R."/>
            <person name="Malay A.D."/>
            <person name="Moran D.A.P."/>
            <person name="Tomita M."/>
            <person name="Numata K."/>
            <person name="Arakawa K."/>
        </authorList>
    </citation>
    <scope>NUCLEOTIDE SEQUENCE</scope>
</reference>
<gene>
    <name evidence="2" type="ORF">NPIL_521651</name>
</gene>
<proteinExistence type="predicted"/>
<feature type="compositionally biased region" description="Low complexity" evidence="1">
    <location>
        <begin position="61"/>
        <end position="74"/>
    </location>
</feature>
<feature type="region of interest" description="Disordered" evidence="1">
    <location>
        <begin position="35"/>
        <end position="80"/>
    </location>
</feature>
<dbReference type="EMBL" id="BMAW01079856">
    <property type="protein sequence ID" value="GFU17034.1"/>
    <property type="molecule type" value="Genomic_DNA"/>
</dbReference>
<dbReference type="Proteomes" id="UP000887013">
    <property type="component" value="Unassembled WGS sequence"/>
</dbReference>
<dbReference type="AlphaFoldDB" id="A0A8X6UH43"/>
<organism evidence="2 3">
    <name type="scientific">Nephila pilipes</name>
    <name type="common">Giant wood spider</name>
    <name type="synonym">Nephila maculata</name>
    <dbReference type="NCBI Taxonomy" id="299642"/>
    <lineage>
        <taxon>Eukaryota</taxon>
        <taxon>Metazoa</taxon>
        <taxon>Ecdysozoa</taxon>
        <taxon>Arthropoda</taxon>
        <taxon>Chelicerata</taxon>
        <taxon>Arachnida</taxon>
        <taxon>Araneae</taxon>
        <taxon>Araneomorphae</taxon>
        <taxon>Entelegynae</taxon>
        <taxon>Araneoidea</taxon>
        <taxon>Nephilidae</taxon>
        <taxon>Nephila</taxon>
    </lineage>
</organism>
<comment type="caution">
    <text evidence="2">The sequence shown here is derived from an EMBL/GenBank/DDBJ whole genome shotgun (WGS) entry which is preliminary data.</text>
</comment>
<keyword evidence="3" id="KW-1185">Reference proteome</keyword>
<evidence type="ECO:0000313" key="3">
    <source>
        <dbReference type="Proteomes" id="UP000887013"/>
    </source>
</evidence>